<dbReference type="PANTHER" id="PTHR22803">
    <property type="entry name" value="MANNOSE, PHOSPHOLIPASE, LECTIN RECEPTOR RELATED"/>
    <property type="match status" value="1"/>
</dbReference>
<feature type="domain" description="C-type lectin" evidence="2">
    <location>
        <begin position="1"/>
        <end position="80"/>
    </location>
</feature>
<protein>
    <recommendedName>
        <fullName evidence="2">C-type lectin domain-containing protein</fullName>
    </recommendedName>
</protein>
<accession>A0AAW0H2S9</accession>
<proteinExistence type="predicted"/>
<dbReference type="CDD" id="cd00037">
    <property type="entry name" value="CLECT"/>
    <property type="match status" value="2"/>
</dbReference>
<dbReference type="Proteomes" id="UP001488838">
    <property type="component" value="Unassembled WGS sequence"/>
</dbReference>
<dbReference type="Pfam" id="PF00059">
    <property type="entry name" value="Lectin_C"/>
    <property type="match status" value="1"/>
</dbReference>
<keyword evidence="4" id="KW-1185">Reference proteome</keyword>
<dbReference type="InterPro" id="IPR016186">
    <property type="entry name" value="C-type_lectin-like/link_sf"/>
</dbReference>
<dbReference type="SUPFAM" id="SSF56436">
    <property type="entry name" value="C-type lectin-like"/>
    <property type="match status" value="2"/>
</dbReference>
<dbReference type="AlphaFoldDB" id="A0AAW0H2S9"/>
<dbReference type="Gene3D" id="3.30.1330.30">
    <property type="match status" value="1"/>
</dbReference>
<dbReference type="Gene3D" id="3.10.100.10">
    <property type="entry name" value="Mannose-Binding Protein A, subunit A"/>
    <property type="match status" value="2"/>
</dbReference>
<evidence type="ECO:0000256" key="1">
    <source>
        <dbReference type="ARBA" id="ARBA00022734"/>
    </source>
</evidence>
<evidence type="ECO:0000259" key="2">
    <source>
        <dbReference type="PROSITE" id="PS50041"/>
    </source>
</evidence>
<dbReference type="InterPro" id="IPR050111">
    <property type="entry name" value="C-type_lectin/snaclec_domain"/>
</dbReference>
<sequence length="444" mass="51323">FEQAFINSFISSVAKTKDSYFWIALQDENNTGEYTWKTVGQRPEPMKYTHWNTHQPSYSGGCVVMRGGSPLGRWEVKDCSNFKAMSLCKMPVKTWDKIELEERWPFRKCYADWESKSGLASCFKVFHSEKVLMKRSWREAEFFCEEFGAQLASFAHIEEEEFVNELLHSKFNRNGKPKRRCILCMRKGPRTSALGRTANQHKRDLTQLLKFAHQYTLETKQERKLRLLACAAKRAAGKETACPSSRVNMAAVLVENKKAQLVVTAHDTDLIDLGVFMPALYRKMGVPYCVIKGKTTGRHAPLLPSCKLTQKTRLLEAIRTNIMTDTMRSAATEGATSWILNMWLPLPSWKRQMSKNSPLNWVKYSTYSEDNARSCAVFKANKTLLPVDCASKHEWICKIPRGVVPTFPDWYEYDAPWFFYQNAEYLFHTHPAEWDDFAFLCGWL</sequence>
<dbReference type="SUPFAM" id="SSF55315">
    <property type="entry name" value="L30e-like"/>
    <property type="match status" value="1"/>
</dbReference>
<dbReference type="GO" id="GO:0030246">
    <property type="term" value="F:carbohydrate binding"/>
    <property type="evidence" value="ECO:0007669"/>
    <property type="project" value="UniProtKB-KW"/>
</dbReference>
<evidence type="ECO:0000313" key="3">
    <source>
        <dbReference type="EMBL" id="KAK7795741.1"/>
    </source>
</evidence>
<dbReference type="InterPro" id="IPR029064">
    <property type="entry name" value="Ribosomal_eL30-like_sf"/>
</dbReference>
<organism evidence="3 4">
    <name type="scientific">Myodes glareolus</name>
    <name type="common">Bank vole</name>
    <name type="synonym">Clethrionomys glareolus</name>
    <dbReference type="NCBI Taxonomy" id="447135"/>
    <lineage>
        <taxon>Eukaryota</taxon>
        <taxon>Metazoa</taxon>
        <taxon>Chordata</taxon>
        <taxon>Craniata</taxon>
        <taxon>Vertebrata</taxon>
        <taxon>Euteleostomi</taxon>
        <taxon>Mammalia</taxon>
        <taxon>Eutheria</taxon>
        <taxon>Euarchontoglires</taxon>
        <taxon>Glires</taxon>
        <taxon>Rodentia</taxon>
        <taxon>Myomorpha</taxon>
        <taxon>Muroidea</taxon>
        <taxon>Cricetidae</taxon>
        <taxon>Arvicolinae</taxon>
        <taxon>Myodes</taxon>
    </lineage>
</organism>
<dbReference type="PROSITE" id="PS50041">
    <property type="entry name" value="C_TYPE_LECTIN_2"/>
    <property type="match status" value="1"/>
</dbReference>
<dbReference type="InterPro" id="IPR001304">
    <property type="entry name" value="C-type_lectin-like"/>
</dbReference>
<comment type="caution">
    <text evidence="3">The sequence shown here is derived from an EMBL/GenBank/DDBJ whole genome shotgun (WGS) entry which is preliminary data.</text>
</comment>
<dbReference type="Pfam" id="PF01248">
    <property type="entry name" value="Ribosomal_L7Ae"/>
    <property type="match status" value="1"/>
</dbReference>
<feature type="non-terminal residue" evidence="3">
    <location>
        <position position="444"/>
    </location>
</feature>
<keyword evidence="1" id="KW-0430">Lectin</keyword>
<reference evidence="3 4" key="1">
    <citation type="journal article" date="2023" name="bioRxiv">
        <title>Conserved and derived expression patterns and positive selection on dental genes reveal complex evolutionary context of ever-growing rodent molars.</title>
        <authorList>
            <person name="Calamari Z.T."/>
            <person name="Song A."/>
            <person name="Cohen E."/>
            <person name="Akter M."/>
            <person name="Roy R.D."/>
            <person name="Hallikas O."/>
            <person name="Christensen M.M."/>
            <person name="Li P."/>
            <person name="Marangoni P."/>
            <person name="Jernvall J."/>
            <person name="Klein O.D."/>
        </authorList>
    </citation>
    <scope>NUCLEOTIDE SEQUENCE [LARGE SCALE GENOMIC DNA]</scope>
    <source>
        <strain evidence="3">V071</strain>
    </source>
</reference>
<gene>
    <name evidence="3" type="ORF">U0070_008047</name>
</gene>
<dbReference type="InterPro" id="IPR004038">
    <property type="entry name" value="Ribosomal_eL8/eL30/eS12/Gad45"/>
</dbReference>
<evidence type="ECO:0000313" key="4">
    <source>
        <dbReference type="Proteomes" id="UP001488838"/>
    </source>
</evidence>
<feature type="non-terminal residue" evidence="3">
    <location>
        <position position="1"/>
    </location>
</feature>
<dbReference type="EMBL" id="JBBHLL010001821">
    <property type="protein sequence ID" value="KAK7795741.1"/>
    <property type="molecule type" value="Genomic_DNA"/>
</dbReference>
<dbReference type="InterPro" id="IPR016187">
    <property type="entry name" value="CTDL_fold"/>
</dbReference>
<name>A0AAW0H2S9_MYOGA</name>